<evidence type="ECO:0000256" key="2">
    <source>
        <dbReference type="ARBA" id="ARBA00011900"/>
    </source>
</evidence>
<evidence type="ECO:0000256" key="3">
    <source>
        <dbReference type="ARBA" id="ARBA00022603"/>
    </source>
</evidence>
<feature type="domain" description="DNA methylase N-4/N-6" evidence="7">
    <location>
        <begin position="64"/>
        <end position="131"/>
    </location>
</feature>
<accession>A0A934UZQ3</accession>
<dbReference type="GO" id="GO:0009007">
    <property type="term" value="F:site-specific DNA-methyltransferase (adenine-specific) activity"/>
    <property type="evidence" value="ECO:0007669"/>
    <property type="project" value="UniProtKB-EC"/>
</dbReference>
<reference evidence="8" key="1">
    <citation type="submission" date="2017-08" db="EMBL/GenBank/DDBJ databases">
        <authorList>
            <person name="Imhoff J.F."/>
            <person name="Rahn T."/>
            <person name="Kuenzel S."/>
            <person name="Neulinger S.C."/>
        </authorList>
    </citation>
    <scope>NUCLEOTIDE SEQUENCE</scope>
    <source>
        <strain evidence="8">DSM 9154</strain>
    </source>
</reference>
<comment type="catalytic activity">
    <reaction evidence="5">
        <text>a 2'-deoxyadenosine in DNA + S-adenosyl-L-methionine = an N(6)-methyl-2'-deoxyadenosine in DNA + S-adenosyl-L-homocysteine + H(+)</text>
        <dbReference type="Rhea" id="RHEA:15197"/>
        <dbReference type="Rhea" id="RHEA-COMP:12418"/>
        <dbReference type="Rhea" id="RHEA-COMP:12419"/>
        <dbReference type="ChEBI" id="CHEBI:15378"/>
        <dbReference type="ChEBI" id="CHEBI:57856"/>
        <dbReference type="ChEBI" id="CHEBI:59789"/>
        <dbReference type="ChEBI" id="CHEBI:90615"/>
        <dbReference type="ChEBI" id="CHEBI:90616"/>
        <dbReference type="EC" id="2.1.1.72"/>
    </reaction>
</comment>
<dbReference type="InterPro" id="IPR029063">
    <property type="entry name" value="SAM-dependent_MTases_sf"/>
</dbReference>
<evidence type="ECO:0000313" key="8">
    <source>
        <dbReference type="EMBL" id="MBK1696625.1"/>
    </source>
</evidence>
<sequence>MCPCHGWCGAQLTSISTTTATRPNLPCLCACRKRWRGLLTGLITSDDARGEPVTHTNGSKHRKKPGKSEVSVLYERALPAKRTGPLYGAFPYPTKISPEAIALYIASHTRPGDTVFDGFAGSGTTGLAALLCENPSDELQAEADRLGLNVEWGARNAVLYELGALGSFVGRALTNPPDPKSFRKAADRILRHAQRETSWMYEAVDPDGKNGAIRHAVWSDLLRCPACRREVTLWGACVSINPARISSEFQCPCCSHEAGFDEVERLTETVDDDVTGAKTERRMRKLARIYGVTGKTRWSRSPTNADAALLDRVAQEPLPDCVPNVLIPWGDLYRRGYHQGITHLHHFYTRRNLIVFARLWELAGEYEGALRDALRFWLLSYNASHATVMTRVVAKSGQKDLVVTSAQPGVLYVSGLPVEKNLFAGLQRKLKTIAEAFSVIHGRTGKVEVCQGSSCAVDLPDSSIDYVFTDPPFGGNIPYAEISFINEAWLGEYTDRAEEIIVSNSQQKTIAEYQELLTTALSEVRRILKPEGQATLVFHSASAEVWNALQASYTDAGLNIERAGVLDKTQGSFKQVTTSGAVRGDPVLLLGKDPSAEKSAPECVWTVAEQLSQAALSLDPSEQTPQRLYSRFVSHFLTSHQTVPLDAHDFYRWHDAQ</sequence>
<dbReference type="Gene3D" id="3.40.50.150">
    <property type="entry name" value="Vaccinia Virus protein VP39"/>
    <property type="match status" value="2"/>
</dbReference>
<keyword evidence="4" id="KW-0808">Transferase</keyword>
<feature type="region of interest" description="Disordered" evidence="6">
    <location>
        <begin position="46"/>
        <end position="66"/>
    </location>
</feature>
<dbReference type="GO" id="GO:0032259">
    <property type="term" value="P:methylation"/>
    <property type="evidence" value="ECO:0007669"/>
    <property type="project" value="UniProtKB-KW"/>
</dbReference>
<gene>
    <name evidence="8" type="ORF">CKO21_05140</name>
</gene>
<dbReference type="EMBL" id="NRRE01000017">
    <property type="protein sequence ID" value="MBK1696625.1"/>
    <property type="molecule type" value="Genomic_DNA"/>
</dbReference>
<evidence type="ECO:0000313" key="9">
    <source>
        <dbReference type="Proteomes" id="UP000778970"/>
    </source>
</evidence>
<proteinExistence type="inferred from homology"/>
<comment type="caution">
    <text evidence="8">The sequence shown here is derived from an EMBL/GenBank/DDBJ whole genome shotgun (WGS) entry which is preliminary data.</text>
</comment>
<dbReference type="InterPro" id="IPR002941">
    <property type="entry name" value="DNA_methylase_N4/N6"/>
</dbReference>
<protein>
    <recommendedName>
        <fullName evidence="2">site-specific DNA-methyltransferase (adenine-specific)</fullName>
        <ecNumber evidence="2">2.1.1.72</ecNumber>
    </recommendedName>
</protein>
<dbReference type="SUPFAM" id="SSF53335">
    <property type="entry name" value="S-adenosyl-L-methionine-dependent methyltransferases"/>
    <property type="match status" value="2"/>
</dbReference>
<evidence type="ECO:0000259" key="7">
    <source>
        <dbReference type="Pfam" id="PF01555"/>
    </source>
</evidence>
<dbReference type="PROSITE" id="PS00092">
    <property type="entry name" value="N6_MTASE"/>
    <property type="match status" value="1"/>
</dbReference>
<evidence type="ECO:0000256" key="1">
    <source>
        <dbReference type="ARBA" id="ARBA00006594"/>
    </source>
</evidence>
<reference evidence="8" key="2">
    <citation type="journal article" date="2020" name="Microorganisms">
        <title>Osmotic Adaptation and Compatible Solute Biosynthesis of Phototrophic Bacteria as Revealed from Genome Analyses.</title>
        <authorList>
            <person name="Imhoff J.F."/>
            <person name="Rahn T."/>
            <person name="Kunzel S."/>
            <person name="Keller A."/>
            <person name="Neulinger S.C."/>
        </authorList>
    </citation>
    <scope>NUCLEOTIDE SEQUENCE</scope>
    <source>
        <strain evidence="8">DSM 9154</strain>
    </source>
</reference>
<evidence type="ECO:0000256" key="6">
    <source>
        <dbReference type="SAM" id="MobiDB-lite"/>
    </source>
</evidence>
<dbReference type="Pfam" id="PF01555">
    <property type="entry name" value="N6_N4_Mtase"/>
    <property type="match status" value="1"/>
</dbReference>
<evidence type="ECO:0000256" key="4">
    <source>
        <dbReference type="ARBA" id="ARBA00022679"/>
    </source>
</evidence>
<dbReference type="EC" id="2.1.1.72" evidence="2"/>
<evidence type="ECO:0000256" key="5">
    <source>
        <dbReference type="ARBA" id="ARBA00047942"/>
    </source>
</evidence>
<organism evidence="8 9">
    <name type="scientific">Rhodovibrio salinarum</name>
    <dbReference type="NCBI Taxonomy" id="1087"/>
    <lineage>
        <taxon>Bacteria</taxon>
        <taxon>Pseudomonadati</taxon>
        <taxon>Pseudomonadota</taxon>
        <taxon>Alphaproteobacteria</taxon>
        <taxon>Rhodospirillales</taxon>
        <taxon>Rhodovibrionaceae</taxon>
        <taxon>Rhodovibrio</taxon>
    </lineage>
</organism>
<dbReference type="AlphaFoldDB" id="A0A934UZQ3"/>
<name>A0A934UZQ3_9PROT</name>
<comment type="similarity">
    <text evidence="1">Belongs to the N(4)/N(6)-methyltransferase family.</text>
</comment>
<dbReference type="InterPro" id="IPR002052">
    <property type="entry name" value="DNA_methylase_N6_adenine_CS"/>
</dbReference>
<keyword evidence="3 8" id="KW-0489">Methyltransferase</keyword>
<dbReference type="GO" id="GO:0003677">
    <property type="term" value="F:DNA binding"/>
    <property type="evidence" value="ECO:0007669"/>
    <property type="project" value="InterPro"/>
</dbReference>
<dbReference type="Proteomes" id="UP000778970">
    <property type="component" value="Unassembled WGS sequence"/>
</dbReference>
<dbReference type="GO" id="GO:0008170">
    <property type="term" value="F:N-methyltransferase activity"/>
    <property type="evidence" value="ECO:0007669"/>
    <property type="project" value="InterPro"/>
</dbReference>
<keyword evidence="9" id="KW-1185">Reference proteome</keyword>